<organism evidence="1 2">
    <name type="scientific">Paramuribaculum intestinale</name>
    <dbReference type="NCBI Taxonomy" id="2094151"/>
    <lineage>
        <taxon>Bacteria</taxon>
        <taxon>Pseudomonadati</taxon>
        <taxon>Bacteroidota</taxon>
        <taxon>Bacteroidia</taxon>
        <taxon>Bacteroidales</taxon>
        <taxon>Muribaculaceae</taxon>
        <taxon>Paramuribaculum</taxon>
    </lineage>
</organism>
<protein>
    <submittedName>
        <fullName evidence="1">Uncharacterized protein</fullName>
    </submittedName>
</protein>
<evidence type="ECO:0000313" key="2">
    <source>
        <dbReference type="Proteomes" id="UP000244925"/>
    </source>
</evidence>
<dbReference type="AlphaFoldDB" id="A0A2V1IW80"/>
<gene>
    <name evidence="1" type="ORF">C5O25_10320</name>
</gene>
<name>A0A2V1IW80_9BACT</name>
<dbReference type="EMBL" id="PUBV01000025">
    <property type="protein sequence ID" value="PWB06402.1"/>
    <property type="molecule type" value="Genomic_DNA"/>
</dbReference>
<proteinExistence type="predicted"/>
<accession>A0A2V1IW80</accession>
<evidence type="ECO:0000313" key="1">
    <source>
        <dbReference type="EMBL" id="PWB06402.1"/>
    </source>
</evidence>
<sequence>MGMTVADFCELTPAEFSEALTIRQRLRESGERAEWERARMMCMCILQPYAKNPLKPTDVMQFPWEAGERGDTARRALTHEEEMAEFERAKKAYGLT</sequence>
<comment type="caution">
    <text evidence="1">The sequence shown here is derived from an EMBL/GenBank/DDBJ whole genome shotgun (WGS) entry which is preliminary data.</text>
</comment>
<keyword evidence="2" id="KW-1185">Reference proteome</keyword>
<reference evidence="2" key="1">
    <citation type="submission" date="2018-02" db="EMBL/GenBank/DDBJ databases">
        <authorList>
            <person name="Clavel T."/>
            <person name="Strowig T."/>
        </authorList>
    </citation>
    <scope>NUCLEOTIDE SEQUENCE [LARGE SCALE GENOMIC DNA]</scope>
    <source>
        <strain evidence="2">DSM 100764</strain>
    </source>
</reference>
<dbReference type="RefSeq" id="WP_107036663.1">
    <property type="nucleotide sequence ID" value="NZ_CAQIDS010000023.1"/>
</dbReference>
<dbReference type="Proteomes" id="UP000244925">
    <property type="component" value="Unassembled WGS sequence"/>
</dbReference>